<dbReference type="InterPro" id="IPR040673">
    <property type="entry name" value="CCDC81_HU_dom_2"/>
</dbReference>
<dbReference type="InterPro" id="IPR026295">
    <property type="entry name" value="CCD81"/>
</dbReference>
<dbReference type="Proteomes" id="UP000052976">
    <property type="component" value="Unassembled WGS sequence"/>
</dbReference>
<dbReference type="InterPro" id="IPR028034">
    <property type="entry name" value="HU-CCDC81"/>
</dbReference>
<evidence type="ECO:0000259" key="2">
    <source>
        <dbReference type="Pfam" id="PF18289"/>
    </source>
</evidence>
<dbReference type="AlphaFoldDB" id="A0A091E990"/>
<dbReference type="GO" id="GO:0005815">
    <property type="term" value="C:microtubule organizing center"/>
    <property type="evidence" value="ECO:0007669"/>
    <property type="project" value="TreeGrafter"/>
</dbReference>
<evidence type="ECO:0000259" key="1">
    <source>
        <dbReference type="Pfam" id="PF14908"/>
    </source>
</evidence>
<dbReference type="PANTHER" id="PTHR14362:SF2">
    <property type="entry name" value="COILED-COIL DOMAIN-CONTAINING PROTEIN 81"/>
    <property type="match status" value="1"/>
</dbReference>
<dbReference type="EMBL" id="KK717953">
    <property type="protein sequence ID" value="KFO53059.1"/>
    <property type="molecule type" value="Genomic_DNA"/>
</dbReference>
<name>A0A091E990_CORBR</name>
<reference evidence="3 4" key="1">
    <citation type="submission" date="2014-04" db="EMBL/GenBank/DDBJ databases">
        <title>Genome evolution of avian class.</title>
        <authorList>
            <person name="Zhang G."/>
            <person name="Li C."/>
        </authorList>
    </citation>
    <scope>NUCLEOTIDE SEQUENCE [LARGE SCALE GENOMIC DNA]</scope>
    <source>
        <strain evidence="3">BGI_N302</strain>
    </source>
</reference>
<protein>
    <submittedName>
        <fullName evidence="3">Coiled-coil domain-containing protein 81</fullName>
    </submittedName>
</protein>
<dbReference type="Pfam" id="PF14908">
    <property type="entry name" value="HU-CCDC81_euk_1"/>
    <property type="match status" value="1"/>
</dbReference>
<accession>A0A091E990</accession>
<proteinExistence type="predicted"/>
<gene>
    <name evidence="3" type="ORF">N302_03395</name>
</gene>
<dbReference type="STRING" id="85066.A0A091E990"/>
<feature type="domain" description="CCDC81 HU" evidence="2">
    <location>
        <begin position="84"/>
        <end position="154"/>
    </location>
</feature>
<feature type="non-terminal residue" evidence="3">
    <location>
        <position position="1"/>
    </location>
</feature>
<organism evidence="3 4">
    <name type="scientific">Corvus brachyrhynchos</name>
    <name type="common">American crow</name>
    <dbReference type="NCBI Taxonomy" id="85066"/>
    <lineage>
        <taxon>Eukaryota</taxon>
        <taxon>Metazoa</taxon>
        <taxon>Chordata</taxon>
        <taxon>Craniata</taxon>
        <taxon>Vertebrata</taxon>
        <taxon>Euteleostomi</taxon>
        <taxon>Archelosauria</taxon>
        <taxon>Archosauria</taxon>
        <taxon>Dinosauria</taxon>
        <taxon>Saurischia</taxon>
        <taxon>Theropoda</taxon>
        <taxon>Coelurosauria</taxon>
        <taxon>Aves</taxon>
        <taxon>Neognathae</taxon>
        <taxon>Neoaves</taxon>
        <taxon>Telluraves</taxon>
        <taxon>Australaves</taxon>
        <taxon>Passeriformes</taxon>
        <taxon>Corvoidea</taxon>
        <taxon>Corvidae</taxon>
        <taxon>Corvus</taxon>
    </lineage>
</organism>
<dbReference type="PANTHER" id="PTHR14362">
    <property type="entry name" value="COILED-COIL DOMAIN-CONTAINING PROTEIN 81"/>
    <property type="match status" value="1"/>
</dbReference>
<keyword evidence="4" id="KW-1185">Reference proteome</keyword>
<dbReference type="Pfam" id="PF18289">
    <property type="entry name" value="HU-CCDC81_euk_2"/>
    <property type="match status" value="1"/>
</dbReference>
<evidence type="ECO:0000313" key="3">
    <source>
        <dbReference type="EMBL" id="KFO53059.1"/>
    </source>
</evidence>
<sequence length="155" mass="17176">PVCPCFPERKAVWDAVAGYIQQQLLLHKGIRIPTLGSFDVVHTETLVGSKTVILQRPVFHLARNLRGVQSPENEDDLAGGKKLESLQYAKVAMEASVSRRIVECCILGTTSLLYHCLEKGVSVAFLMRDVGVLLIEGSTAQMRFYLDFLEKVTGE</sequence>
<evidence type="ECO:0000313" key="4">
    <source>
        <dbReference type="Proteomes" id="UP000052976"/>
    </source>
</evidence>
<feature type="domain" description="CCDC81 HU" evidence="1">
    <location>
        <begin position="11"/>
        <end position="65"/>
    </location>
</feature>
<feature type="non-terminal residue" evidence="3">
    <location>
        <position position="155"/>
    </location>
</feature>